<feature type="transmembrane region" description="Helical" evidence="1">
    <location>
        <begin position="66"/>
        <end position="87"/>
    </location>
</feature>
<proteinExistence type="predicted"/>
<organism evidence="2 3">
    <name type="scientific">Turnera subulata</name>
    <dbReference type="NCBI Taxonomy" id="218843"/>
    <lineage>
        <taxon>Eukaryota</taxon>
        <taxon>Viridiplantae</taxon>
        <taxon>Streptophyta</taxon>
        <taxon>Embryophyta</taxon>
        <taxon>Tracheophyta</taxon>
        <taxon>Spermatophyta</taxon>
        <taxon>Magnoliopsida</taxon>
        <taxon>eudicotyledons</taxon>
        <taxon>Gunneridae</taxon>
        <taxon>Pentapetalae</taxon>
        <taxon>rosids</taxon>
        <taxon>fabids</taxon>
        <taxon>Malpighiales</taxon>
        <taxon>Passifloraceae</taxon>
        <taxon>Turnera</taxon>
    </lineage>
</organism>
<dbReference type="Proteomes" id="UP001141552">
    <property type="component" value="Unassembled WGS sequence"/>
</dbReference>
<keyword evidence="1" id="KW-1133">Transmembrane helix</keyword>
<dbReference type="EMBL" id="JAKUCV010007197">
    <property type="protein sequence ID" value="KAJ4824394.1"/>
    <property type="molecule type" value="Genomic_DNA"/>
</dbReference>
<protein>
    <submittedName>
        <fullName evidence="2">Uncharacterized protein</fullName>
    </submittedName>
</protein>
<evidence type="ECO:0000256" key="1">
    <source>
        <dbReference type="SAM" id="Phobius"/>
    </source>
</evidence>
<dbReference type="AlphaFoldDB" id="A0A9Q0F5D7"/>
<reference evidence="2" key="1">
    <citation type="submission" date="2022-02" db="EMBL/GenBank/DDBJ databases">
        <authorList>
            <person name="Henning P.M."/>
            <person name="McCubbin A.G."/>
            <person name="Shore J.S."/>
        </authorList>
    </citation>
    <scope>NUCLEOTIDE SEQUENCE</scope>
    <source>
        <strain evidence="2">F60SS</strain>
        <tissue evidence="2">Leaves</tissue>
    </source>
</reference>
<evidence type="ECO:0000313" key="2">
    <source>
        <dbReference type="EMBL" id="KAJ4824394.1"/>
    </source>
</evidence>
<feature type="non-terminal residue" evidence="2">
    <location>
        <position position="1"/>
    </location>
</feature>
<keyword evidence="3" id="KW-1185">Reference proteome</keyword>
<evidence type="ECO:0000313" key="3">
    <source>
        <dbReference type="Proteomes" id="UP001141552"/>
    </source>
</evidence>
<comment type="caution">
    <text evidence="2">The sequence shown here is derived from an EMBL/GenBank/DDBJ whole genome shotgun (WGS) entry which is preliminary data.</text>
</comment>
<sequence length="89" mass="10169">DCVDSPSPWVYSDYWVGNVLSQSIFAVNEELLATKWPNSFSTVVYTFPLSMYIVQARIRQGTFTWTMFQVLMLLCLAVTLLSAIGFFEL</sequence>
<reference evidence="2" key="2">
    <citation type="journal article" date="2023" name="Plants (Basel)">
        <title>Annotation of the Turnera subulata (Passifloraceae) Draft Genome Reveals the S-Locus Evolved after the Divergence of Turneroideae from Passifloroideae in a Stepwise Manner.</title>
        <authorList>
            <person name="Henning P.M."/>
            <person name="Roalson E.H."/>
            <person name="Mir W."/>
            <person name="McCubbin A.G."/>
            <person name="Shore J.S."/>
        </authorList>
    </citation>
    <scope>NUCLEOTIDE SEQUENCE</scope>
    <source>
        <strain evidence="2">F60SS</strain>
    </source>
</reference>
<name>A0A9Q0F5D7_9ROSI</name>
<feature type="non-terminal residue" evidence="2">
    <location>
        <position position="89"/>
    </location>
</feature>
<keyword evidence="1" id="KW-0472">Membrane</keyword>
<keyword evidence="1" id="KW-0812">Transmembrane</keyword>
<gene>
    <name evidence="2" type="ORF">Tsubulata_024688</name>
</gene>
<accession>A0A9Q0F5D7</accession>